<dbReference type="InParanoid" id="A0A2P5ERI3"/>
<dbReference type="Pfam" id="PF13456">
    <property type="entry name" value="RVT_3"/>
    <property type="match status" value="1"/>
</dbReference>
<proteinExistence type="predicted"/>
<protein>
    <recommendedName>
        <fullName evidence="1">RNase H type-1 domain-containing protein</fullName>
    </recommendedName>
</protein>
<dbReference type="PANTHER" id="PTHR47074:SF48">
    <property type="entry name" value="POLYNUCLEOTIDYL TRANSFERASE, RIBONUCLEASE H-LIKE SUPERFAMILY PROTEIN"/>
    <property type="match status" value="1"/>
</dbReference>
<organism evidence="2 3">
    <name type="scientific">Trema orientale</name>
    <name type="common">Charcoal tree</name>
    <name type="synonym">Celtis orientalis</name>
    <dbReference type="NCBI Taxonomy" id="63057"/>
    <lineage>
        <taxon>Eukaryota</taxon>
        <taxon>Viridiplantae</taxon>
        <taxon>Streptophyta</taxon>
        <taxon>Embryophyta</taxon>
        <taxon>Tracheophyta</taxon>
        <taxon>Spermatophyta</taxon>
        <taxon>Magnoliopsida</taxon>
        <taxon>eudicotyledons</taxon>
        <taxon>Gunneridae</taxon>
        <taxon>Pentapetalae</taxon>
        <taxon>rosids</taxon>
        <taxon>fabids</taxon>
        <taxon>Rosales</taxon>
        <taxon>Cannabaceae</taxon>
        <taxon>Trema</taxon>
    </lineage>
</organism>
<evidence type="ECO:0000313" key="3">
    <source>
        <dbReference type="Proteomes" id="UP000237000"/>
    </source>
</evidence>
<feature type="domain" description="RNase H type-1" evidence="1">
    <location>
        <begin position="36"/>
        <end position="99"/>
    </location>
</feature>
<dbReference type="EMBL" id="JXTC01000108">
    <property type="protein sequence ID" value="PON88157.1"/>
    <property type="molecule type" value="Genomic_DNA"/>
</dbReference>
<dbReference type="InterPro" id="IPR052929">
    <property type="entry name" value="RNase_H-like_EbsB-rel"/>
</dbReference>
<comment type="caution">
    <text evidence="2">The sequence shown here is derived from an EMBL/GenBank/DDBJ whole genome shotgun (WGS) entry which is preliminary data.</text>
</comment>
<keyword evidence="3" id="KW-1185">Reference proteome</keyword>
<dbReference type="InterPro" id="IPR002156">
    <property type="entry name" value="RNaseH_domain"/>
</dbReference>
<dbReference type="PANTHER" id="PTHR47074">
    <property type="entry name" value="BNAC02G40300D PROTEIN"/>
    <property type="match status" value="1"/>
</dbReference>
<accession>A0A2P5ERI3</accession>
<gene>
    <name evidence="2" type="ORF">TorRG33x02_159860</name>
</gene>
<dbReference type="Proteomes" id="UP000237000">
    <property type="component" value="Unassembled WGS sequence"/>
</dbReference>
<reference evidence="3" key="1">
    <citation type="submission" date="2016-06" db="EMBL/GenBank/DDBJ databases">
        <title>Parallel loss of symbiosis genes in relatives of nitrogen-fixing non-legume Parasponia.</title>
        <authorList>
            <person name="Van Velzen R."/>
            <person name="Holmer R."/>
            <person name="Bu F."/>
            <person name="Rutten L."/>
            <person name="Van Zeijl A."/>
            <person name="Liu W."/>
            <person name="Santuari L."/>
            <person name="Cao Q."/>
            <person name="Sharma T."/>
            <person name="Shen D."/>
            <person name="Roswanjaya Y."/>
            <person name="Wardhani T."/>
            <person name="Kalhor M.S."/>
            <person name="Jansen J."/>
            <person name="Van den Hoogen J."/>
            <person name="Gungor B."/>
            <person name="Hartog M."/>
            <person name="Hontelez J."/>
            <person name="Verver J."/>
            <person name="Yang W.-C."/>
            <person name="Schijlen E."/>
            <person name="Repin R."/>
            <person name="Schilthuizen M."/>
            <person name="Schranz E."/>
            <person name="Heidstra R."/>
            <person name="Miyata K."/>
            <person name="Fedorova E."/>
            <person name="Kohlen W."/>
            <person name="Bisseling T."/>
            <person name="Smit S."/>
            <person name="Geurts R."/>
        </authorList>
    </citation>
    <scope>NUCLEOTIDE SEQUENCE [LARGE SCALE GENOMIC DNA]</scope>
    <source>
        <strain evidence="3">cv. RG33-2</strain>
    </source>
</reference>
<dbReference type="GO" id="GO:0003676">
    <property type="term" value="F:nucleic acid binding"/>
    <property type="evidence" value="ECO:0007669"/>
    <property type="project" value="InterPro"/>
</dbReference>
<dbReference type="AlphaFoldDB" id="A0A2P5ERI3"/>
<evidence type="ECO:0000313" key="2">
    <source>
        <dbReference type="EMBL" id="PON88157.1"/>
    </source>
</evidence>
<name>A0A2P5ERI3_TREOI</name>
<evidence type="ECO:0000259" key="1">
    <source>
        <dbReference type="Pfam" id="PF13456"/>
    </source>
</evidence>
<dbReference type="GO" id="GO:0004523">
    <property type="term" value="F:RNA-DNA hybrid ribonuclease activity"/>
    <property type="evidence" value="ECO:0007669"/>
    <property type="project" value="InterPro"/>
</dbReference>
<sequence>MAALPTYTSSVLNSLNSATDQPKNWLPPLTPWIKINVDATVRDDRAAGAAVATDDKGVVLAIRTTGIQCTDPLVAEASALQLGFKAALENRWQFVVIEGCNYFAHNVAAWAISRNAFGDIDGSTLAPEVSNDCSA</sequence>